<reference evidence="1" key="1">
    <citation type="journal article" date="2015" name="Genome Biol. Evol.">
        <title>Organellar Genomes of White Spruce (Picea glauca): Assembly and Annotation.</title>
        <authorList>
            <person name="Jackman S.D."/>
            <person name="Warren R.L."/>
            <person name="Gibb E.A."/>
            <person name="Vandervalk B.P."/>
            <person name="Mohamadi H."/>
            <person name="Chu J."/>
            <person name="Raymond A."/>
            <person name="Pleasance S."/>
            <person name="Coope R."/>
            <person name="Wildung M.R."/>
            <person name="Ritland C.E."/>
            <person name="Bousquet J."/>
            <person name="Jones S.J."/>
            <person name="Bohlmann J."/>
            <person name="Birol I."/>
        </authorList>
    </citation>
    <scope>NUCLEOTIDE SEQUENCE [LARGE SCALE GENOMIC DNA]</scope>
    <source>
        <tissue evidence="1">Flushing bud</tissue>
    </source>
</reference>
<organism evidence="1">
    <name type="scientific">Picea glauca</name>
    <name type="common">White spruce</name>
    <name type="synonym">Pinus glauca</name>
    <dbReference type="NCBI Taxonomy" id="3330"/>
    <lineage>
        <taxon>Eukaryota</taxon>
        <taxon>Viridiplantae</taxon>
        <taxon>Streptophyta</taxon>
        <taxon>Embryophyta</taxon>
        <taxon>Tracheophyta</taxon>
        <taxon>Spermatophyta</taxon>
        <taxon>Pinopsida</taxon>
        <taxon>Pinidae</taxon>
        <taxon>Conifers I</taxon>
        <taxon>Pinales</taxon>
        <taxon>Pinaceae</taxon>
        <taxon>Picea</taxon>
    </lineage>
</organism>
<dbReference type="AlphaFoldDB" id="A0A124GNT6"/>
<gene>
    <name evidence="1" type="ORF">ABT39_MTgene3060</name>
</gene>
<proteinExistence type="predicted"/>
<geneLocation type="mitochondrion" evidence="1"/>
<keyword evidence="1" id="KW-0496">Mitochondrion</keyword>
<sequence length="138" mass="15748">MRKFIHVLERTSDQFVPSMHIGTERASHIPPITYSFCHSLDSARHVKARREPTDHFVILILSHEVSSGFSTSDIVASRCRRLFDLNELVITVSEETKQNGVERKVVVVGKGFVERRTLYVMLVCIQDPSRFVSGQYEG</sequence>
<accession>A0A124GNT6</accession>
<protein>
    <submittedName>
        <fullName evidence="1">Uncharacterized protein</fullName>
    </submittedName>
</protein>
<evidence type="ECO:0000313" key="1">
    <source>
        <dbReference type="EMBL" id="KUM49833.1"/>
    </source>
</evidence>
<name>A0A124GNT6_PICGL</name>
<comment type="caution">
    <text evidence="1">The sequence shown here is derived from an EMBL/GenBank/DDBJ whole genome shotgun (WGS) entry which is preliminary data.</text>
</comment>
<dbReference type="EMBL" id="LKAM01000002">
    <property type="protein sequence ID" value="KUM49833.1"/>
    <property type="molecule type" value="Genomic_DNA"/>
</dbReference>